<dbReference type="InterPro" id="IPR032675">
    <property type="entry name" value="LRR_dom_sf"/>
</dbReference>
<sequence length="338" mass="38241">MKCISNFIILALVSVTTVFCAPTKVASIISDRLTYNLYNNGKASLVKAPYGSLTEITIPGSVSFNGKRYLVNEIVANAFLDKEVNKITIDSSNTGIRINENAFYGIRNLKEFNINSKYVEPEIGAFYNAGNNIYFKGSGIPSAVNRYSEKLLNKWDLPVGKNYKYVDDWDRMKEIFTLAKRIQETYNIYDKVADANSTTAAIFIGAGSSVGLSRVFRTIALVMGIPENEFLTGYDNIHVSWNYVKVDINKGKKWYVFDIQDKIGKNTLWNLSAFKEETKLVATLKKFYGSGYTINPNDFVILNRRYVYQNESSNGLKESENFNDWLKRTNGGERTLSN</sequence>
<evidence type="ECO:0000313" key="2">
    <source>
        <dbReference type="EMBL" id="ORX54322.1"/>
    </source>
</evidence>
<evidence type="ECO:0008006" key="4">
    <source>
        <dbReference type="Google" id="ProtNLM"/>
    </source>
</evidence>
<accession>A0A1Y1VFV1</accession>
<dbReference type="AlphaFoldDB" id="A0A1Y1VFV1"/>
<organism evidence="2 3">
    <name type="scientific">Piromyces finnis</name>
    <dbReference type="NCBI Taxonomy" id="1754191"/>
    <lineage>
        <taxon>Eukaryota</taxon>
        <taxon>Fungi</taxon>
        <taxon>Fungi incertae sedis</taxon>
        <taxon>Chytridiomycota</taxon>
        <taxon>Chytridiomycota incertae sedis</taxon>
        <taxon>Neocallimastigomycetes</taxon>
        <taxon>Neocallimastigales</taxon>
        <taxon>Neocallimastigaceae</taxon>
        <taxon>Piromyces</taxon>
    </lineage>
</organism>
<dbReference type="Pfam" id="PF13306">
    <property type="entry name" value="LRR_5"/>
    <property type="match status" value="1"/>
</dbReference>
<gene>
    <name evidence="2" type="ORF">BCR36DRAFT_581955</name>
</gene>
<dbReference type="Proteomes" id="UP000193719">
    <property type="component" value="Unassembled WGS sequence"/>
</dbReference>
<feature type="signal peptide" evidence="1">
    <location>
        <begin position="1"/>
        <end position="20"/>
    </location>
</feature>
<reference evidence="2 3" key="2">
    <citation type="submission" date="2016-08" db="EMBL/GenBank/DDBJ databases">
        <title>Pervasive Adenine N6-methylation of Active Genes in Fungi.</title>
        <authorList>
            <consortium name="DOE Joint Genome Institute"/>
            <person name="Mondo S.J."/>
            <person name="Dannebaum R.O."/>
            <person name="Kuo R.C."/>
            <person name="Labutti K."/>
            <person name="Haridas S."/>
            <person name="Kuo A."/>
            <person name="Salamov A."/>
            <person name="Ahrendt S.R."/>
            <person name="Lipzen A."/>
            <person name="Sullivan W."/>
            <person name="Andreopoulos W.B."/>
            <person name="Clum A."/>
            <person name="Lindquist E."/>
            <person name="Daum C."/>
            <person name="Ramamoorthy G.K."/>
            <person name="Gryganskyi A."/>
            <person name="Culley D."/>
            <person name="Magnuson J.K."/>
            <person name="James T.Y."/>
            <person name="O'Malley M.A."/>
            <person name="Stajich J.E."/>
            <person name="Spatafora J.W."/>
            <person name="Visel A."/>
            <person name="Grigoriev I.V."/>
        </authorList>
    </citation>
    <scope>NUCLEOTIDE SEQUENCE [LARGE SCALE GENOMIC DNA]</scope>
    <source>
        <strain evidence="3">finn</strain>
    </source>
</reference>
<reference evidence="2 3" key="1">
    <citation type="submission" date="2016-08" db="EMBL/GenBank/DDBJ databases">
        <title>Genomes of anaerobic fungi encode conserved fungal cellulosomes for biomass hydrolysis.</title>
        <authorList>
            <consortium name="DOE Joint Genome Institute"/>
            <person name="Haitjema C.H."/>
            <person name="Gilmore S.P."/>
            <person name="Henske J.K."/>
            <person name="Solomon K.V."/>
            <person name="De Groot R."/>
            <person name="Kuo A."/>
            <person name="Mondo S.J."/>
            <person name="Salamov A.A."/>
            <person name="Labutti K."/>
            <person name="Zhao Z."/>
            <person name="Chiniquy J."/>
            <person name="Barry K."/>
            <person name="Brewer H.M."/>
            <person name="Purvine S.O."/>
            <person name="Wright A.T."/>
            <person name="Boxma B."/>
            <person name="Van Alen T."/>
            <person name="Hackstein J.H."/>
            <person name="Baker S.E."/>
            <person name="Grigoriev I.V."/>
            <person name="O'Malley M.A."/>
        </authorList>
    </citation>
    <scope>NUCLEOTIDE SEQUENCE [LARGE SCALE GENOMIC DNA]</scope>
    <source>
        <strain evidence="3">finn</strain>
    </source>
</reference>
<dbReference type="InterPro" id="IPR026906">
    <property type="entry name" value="LRR_5"/>
</dbReference>
<keyword evidence="1" id="KW-0732">Signal</keyword>
<name>A0A1Y1VFV1_9FUNG</name>
<comment type="caution">
    <text evidence="2">The sequence shown here is derived from an EMBL/GenBank/DDBJ whole genome shotgun (WGS) entry which is preliminary data.</text>
</comment>
<dbReference type="OrthoDB" id="2143258at2759"/>
<proteinExistence type="predicted"/>
<keyword evidence="3" id="KW-1185">Reference proteome</keyword>
<protein>
    <recommendedName>
        <fullName evidence="4">Transglutaminase-like domain-containing protein</fullName>
    </recommendedName>
</protein>
<evidence type="ECO:0000313" key="3">
    <source>
        <dbReference type="Proteomes" id="UP000193719"/>
    </source>
</evidence>
<evidence type="ECO:0000256" key="1">
    <source>
        <dbReference type="SAM" id="SignalP"/>
    </source>
</evidence>
<dbReference type="EMBL" id="MCFH01000011">
    <property type="protein sequence ID" value="ORX54322.1"/>
    <property type="molecule type" value="Genomic_DNA"/>
</dbReference>
<dbReference type="Gene3D" id="3.80.10.10">
    <property type="entry name" value="Ribonuclease Inhibitor"/>
    <property type="match status" value="1"/>
</dbReference>
<feature type="chain" id="PRO_5010990551" description="Transglutaminase-like domain-containing protein" evidence="1">
    <location>
        <begin position="21"/>
        <end position="338"/>
    </location>
</feature>